<name>A0AAN9XUI8_PSOTE</name>
<dbReference type="Proteomes" id="UP001386955">
    <property type="component" value="Unassembled WGS sequence"/>
</dbReference>
<accession>A0AAN9XUI8</accession>
<gene>
    <name evidence="1" type="ORF">VNO78_01186</name>
</gene>
<sequence length="141" mass="15665">MGVLEENDMMVLVPLPCSCSCSCSCSATCNDPYALSPKQMRLKLETISSNSEQVRCHCFLRCLREMGYRRREGGKESHLIKCGPRMSGSTVCGVESLVTVPTLFFIDSALFMMNTITSHEKCNSRALVEESLDYSVLANTF</sequence>
<organism evidence="1 2">
    <name type="scientific">Psophocarpus tetragonolobus</name>
    <name type="common">Winged bean</name>
    <name type="synonym">Dolichos tetragonolobus</name>
    <dbReference type="NCBI Taxonomy" id="3891"/>
    <lineage>
        <taxon>Eukaryota</taxon>
        <taxon>Viridiplantae</taxon>
        <taxon>Streptophyta</taxon>
        <taxon>Embryophyta</taxon>
        <taxon>Tracheophyta</taxon>
        <taxon>Spermatophyta</taxon>
        <taxon>Magnoliopsida</taxon>
        <taxon>eudicotyledons</taxon>
        <taxon>Gunneridae</taxon>
        <taxon>Pentapetalae</taxon>
        <taxon>rosids</taxon>
        <taxon>fabids</taxon>
        <taxon>Fabales</taxon>
        <taxon>Fabaceae</taxon>
        <taxon>Papilionoideae</taxon>
        <taxon>50 kb inversion clade</taxon>
        <taxon>NPAAA clade</taxon>
        <taxon>indigoferoid/millettioid clade</taxon>
        <taxon>Phaseoleae</taxon>
        <taxon>Psophocarpus</taxon>
    </lineage>
</organism>
<dbReference type="EMBL" id="JAYMYS010000001">
    <property type="protein sequence ID" value="KAK7410416.1"/>
    <property type="molecule type" value="Genomic_DNA"/>
</dbReference>
<evidence type="ECO:0000313" key="2">
    <source>
        <dbReference type="Proteomes" id="UP001386955"/>
    </source>
</evidence>
<keyword evidence="2" id="KW-1185">Reference proteome</keyword>
<evidence type="ECO:0000313" key="1">
    <source>
        <dbReference type="EMBL" id="KAK7410416.1"/>
    </source>
</evidence>
<protein>
    <submittedName>
        <fullName evidence="1">Uncharacterized protein</fullName>
    </submittedName>
</protein>
<dbReference type="AlphaFoldDB" id="A0AAN9XUI8"/>
<comment type="caution">
    <text evidence="1">The sequence shown here is derived from an EMBL/GenBank/DDBJ whole genome shotgun (WGS) entry which is preliminary data.</text>
</comment>
<proteinExistence type="predicted"/>
<reference evidence="1 2" key="1">
    <citation type="submission" date="2024-01" db="EMBL/GenBank/DDBJ databases">
        <title>The genomes of 5 underutilized Papilionoideae crops provide insights into root nodulation and disease resistanc.</title>
        <authorList>
            <person name="Jiang F."/>
        </authorList>
    </citation>
    <scope>NUCLEOTIDE SEQUENCE [LARGE SCALE GENOMIC DNA]</scope>
    <source>
        <strain evidence="1">DUOXIRENSHENG_FW03</strain>
        <tissue evidence="1">Leaves</tissue>
    </source>
</reference>